<dbReference type="EMBL" id="WFKK01000001">
    <property type="protein sequence ID" value="KAB7891351.1"/>
    <property type="molecule type" value="Genomic_DNA"/>
</dbReference>
<sequence>MELNYEDWKSESSRLNNIVDEKDEMLTKTIEGINKEKSLSIGSMGLVHEDVRTDERYTKACREFKIAFNEYRSFNGKSPKKYMQRSAKERREERIKKAKNNNQQ</sequence>
<evidence type="ECO:0000256" key="1">
    <source>
        <dbReference type="SAM" id="MobiDB-lite"/>
    </source>
</evidence>
<dbReference type="Proteomes" id="UP000472839">
    <property type="component" value="Unassembled WGS sequence"/>
</dbReference>
<organism evidence="2 3">
    <name type="scientific">Poseidonibacter ostreae</name>
    <dbReference type="NCBI Taxonomy" id="2654171"/>
    <lineage>
        <taxon>Bacteria</taxon>
        <taxon>Pseudomonadati</taxon>
        <taxon>Campylobacterota</taxon>
        <taxon>Epsilonproteobacteria</taxon>
        <taxon>Campylobacterales</taxon>
        <taxon>Arcobacteraceae</taxon>
        <taxon>Poseidonibacter</taxon>
    </lineage>
</organism>
<comment type="caution">
    <text evidence="2">The sequence shown here is derived from an EMBL/GenBank/DDBJ whole genome shotgun (WGS) entry which is preliminary data.</text>
</comment>
<evidence type="ECO:0000313" key="3">
    <source>
        <dbReference type="Proteomes" id="UP000472839"/>
    </source>
</evidence>
<proteinExistence type="predicted"/>
<evidence type="ECO:0000313" key="2">
    <source>
        <dbReference type="EMBL" id="KAB7891351.1"/>
    </source>
</evidence>
<accession>A0A6L4WWU1</accession>
<gene>
    <name evidence="2" type="ORF">GBG19_00515</name>
</gene>
<dbReference type="RefSeq" id="WP_152279454.1">
    <property type="nucleotide sequence ID" value="NZ_WFKK01000001.1"/>
</dbReference>
<name>A0A6L4WWU1_9BACT</name>
<feature type="region of interest" description="Disordered" evidence="1">
    <location>
        <begin position="75"/>
        <end position="104"/>
    </location>
</feature>
<dbReference type="AlphaFoldDB" id="A0A6L4WWU1"/>
<protein>
    <submittedName>
        <fullName evidence="2">Uncharacterized protein</fullName>
    </submittedName>
</protein>
<reference evidence="2 3" key="1">
    <citation type="submission" date="2019-10" db="EMBL/GenBank/DDBJ databases">
        <title>Poseidonibacter ostreae sp. nov., isolated from the gut of the Ostrea denselamellosa.</title>
        <authorList>
            <person name="Choi A."/>
        </authorList>
    </citation>
    <scope>NUCLEOTIDE SEQUENCE [LARGE SCALE GENOMIC DNA]</scope>
    <source>
        <strain evidence="2 3">SJOD-M-33</strain>
    </source>
</reference>
<feature type="compositionally biased region" description="Basic and acidic residues" evidence="1">
    <location>
        <begin position="86"/>
        <end position="95"/>
    </location>
</feature>